<dbReference type="InterPro" id="IPR013830">
    <property type="entry name" value="SGNH_hydro"/>
</dbReference>
<sequence length="266" mass="29637">MNVMKKSWLAFMLVLACFAAACSSNTLQQSVPAFKSVNVIKKDNPPKTFIPGEMNIVAIGDSLTAGVGDKSGKGGYVGTLKRKLEQEMGYRNILINNHAVGGHTTNNLITRLEDSQVIDSLEQADMVVMTIGGNDVMRVVRNHFFQLTIEPFQREQQNFGSRFEKIVSEIRSHNEEATIVFVGLYNPFKYALPELSEIDSVVGDWNDRTNETLTRDGNALFVPIADIFEISSVRNLLAEDEFHPNGNGYELMGERVFEVLVANEDL</sequence>
<evidence type="ECO:0000259" key="2">
    <source>
        <dbReference type="Pfam" id="PF13472"/>
    </source>
</evidence>
<dbReference type="CDD" id="cd04506">
    <property type="entry name" value="SGNH_hydrolase_YpmR_like"/>
    <property type="match status" value="1"/>
</dbReference>
<keyword evidence="4" id="KW-1185">Reference proteome</keyword>
<protein>
    <recommendedName>
        <fullName evidence="2">SGNH hydrolase-type esterase domain-containing protein</fullName>
    </recommendedName>
</protein>
<accession>A0A7X2IXY4</accession>
<feature type="chain" id="PRO_5038415018" description="SGNH hydrolase-type esterase domain-containing protein" evidence="1">
    <location>
        <begin position="22"/>
        <end position="266"/>
    </location>
</feature>
<dbReference type="OrthoDB" id="252349at2"/>
<dbReference type="Proteomes" id="UP000448867">
    <property type="component" value="Unassembled WGS sequence"/>
</dbReference>
<dbReference type="InterPro" id="IPR036514">
    <property type="entry name" value="SGNH_hydro_sf"/>
</dbReference>
<dbReference type="EMBL" id="WKKI01000006">
    <property type="protein sequence ID" value="MRX71711.1"/>
    <property type="molecule type" value="Genomic_DNA"/>
</dbReference>
<dbReference type="InterPro" id="IPR051532">
    <property type="entry name" value="Ester_Hydrolysis_Enzymes"/>
</dbReference>
<dbReference type="Pfam" id="PF13472">
    <property type="entry name" value="Lipase_GDSL_2"/>
    <property type="match status" value="1"/>
</dbReference>
<evidence type="ECO:0000256" key="1">
    <source>
        <dbReference type="SAM" id="SignalP"/>
    </source>
</evidence>
<dbReference type="PANTHER" id="PTHR30383:SF27">
    <property type="entry name" value="SPORE GERMINATION LIPASE LIPC"/>
    <property type="match status" value="1"/>
</dbReference>
<comment type="caution">
    <text evidence="3">The sequence shown here is derived from an EMBL/GenBank/DDBJ whole genome shotgun (WGS) entry which is preliminary data.</text>
</comment>
<evidence type="ECO:0000313" key="4">
    <source>
        <dbReference type="Proteomes" id="UP000448867"/>
    </source>
</evidence>
<dbReference type="AlphaFoldDB" id="A0A7X2IXY4"/>
<organism evidence="3 4">
    <name type="scientific">Metabacillus lacus</name>
    <dbReference type="NCBI Taxonomy" id="1983721"/>
    <lineage>
        <taxon>Bacteria</taxon>
        <taxon>Bacillati</taxon>
        <taxon>Bacillota</taxon>
        <taxon>Bacilli</taxon>
        <taxon>Bacillales</taxon>
        <taxon>Bacillaceae</taxon>
        <taxon>Metabacillus</taxon>
    </lineage>
</organism>
<evidence type="ECO:0000313" key="3">
    <source>
        <dbReference type="EMBL" id="MRX71711.1"/>
    </source>
</evidence>
<reference evidence="3 4" key="1">
    <citation type="submission" date="2019-11" db="EMBL/GenBank/DDBJ databases">
        <title>Bacillus lacus genome.</title>
        <authorList>
            <person name="Allen C.J."/>
            <person name="Newman J.D."/>
        </authorList>
    </citation>
    <scope>NUCLEOTIDE SEQUENCE [LARGE SCALE GENOMIC DNA]</scope>
    <source>
        <strain evidence="3 4">KCTC 33946</strain>
    </source>
</reference>
<proteinExistence type="predicted"/>
<feature type="signal peptide" evidence="1">
    <location>
        <begin position="1"/>
        <end position="21"/>
    </location>
</feature>
<dbReference type="PROSITE" id="PS51257">
    <property type="entry name" value="PROKAR_LIPOPROTEIN"/>
    <property type="match status" value="1"/>
</dbReference>
<name>A0A7X2IXY4_9BACI</name>
<keyword evidence="1" id="KW-0732">Signal</keyword>
<dbReference type="GO" id="GO:0004622">
    <property type="term" value="F:phosphatidylcholine lysophospholipase activity"/>
    <property type="evidence" value="ECO:0007669"/>
    <property type="project" value="TreeGrafter"/>
</dbReference>
<dbReference type="Gene3D" id="3.40.50.1110">
    <property type="entry name" value="SGNH hydrolase"/>
    <property type="match status" value="1"/>
</dbReference>
<feature type="domain" description="SGNH hydrolase-type esterase" evidence="2">
    <location>
        <begin position="58"/>
        <end position="251"/>
    </location>
</feature>
<dbReference type="SUPFAM" id="SSF52266">
    <property type="entry name" value="SGNH hydrolase"/>
    <property type="match status" value="1"/>
</dbReference>
<dbReference type="PANTHER" id="PTHR30383">
    <property type="entry name" value="THIOESTERASE 1/PROTEASE 1/LYSOPHOSPHOLIPASE L1"/>
    <property type="match status" value="1"/>
</dbReference>
<gene>
    <name evidence="3" type="ORF">GJU40_05920</name>
</gene>